<proteinExistence type="inferred from homology"/>
<dbReference type="Proteomes" id="UP000037751">
    <property type="component" value="Unassembled WGS sequence"/>
</dbReference>
<gene>
    <name evidence="14" type="ORF">Malapachy_2437</name>
</gene>
<comment type="caution">
    <text evidence="14">The sequence shown here is derived from an EMBL/GenBank/DDBJ whole genome shotgun (WGS) entry which is preliminary data.</text>
</comment>
<dbReference type="Pfam" id="PF24990">
    <property type="entry name" value="PAS_13"/>
    <property type="match status" value="1"/>
</dbReference>
<dbReference type="InterPro" id="IPR035965">
    <property type="entry name" value="PAS-like_dom_sf"/>
</dbReference>
<dbReference type="CDD" id="cd00130">
    <property type="entry name" value="PAS"/>
    <property type="match status" value="1"/>
</dbReference>
<dbReference type="InterPro" id="IPR000014">
    <property type="entry name" value="PAS"/>
</dbReference>
<evidence type="ECO:0000256" key="8">
    <source>
        <dbReference type="ARBA" id="ARBA00023159"/>
    </source>
</evidence>
<evidence type="ECO:0000259" key="13">
    <source>
        <dbReference type="PROSITE" id="PS50048"/>
    </source>
</evidence>
<comment type="similarity">
    <text evidence="2">Belongs to the ERT1/acuK family.</text>
</comment>
<dbReference type="SUPFAM" id="SSF57701">
    <property type="entry name" value="Zn2/Cys6 DNA-binding domain"/>
    <property type="match status" value="1"/>
</dbReference>
<dbReference type="GO" id="GO:0008270">
    <property type="term" value="F:zinc ion binding"/>
    <property type="evidence" value="ECO:0007669"/>
    <property type="project" value="InterPro"/>
</dbReference>
<keyword evidence="15" id="KW-1185">Reference proteome</keyword>
<dbReference type="RefSeq" id="XP_017993103.1">
    <property type="nucleotide sequence ID" value="XM_018136926.1"/>
</dbReference>
<evidence type="ECO:0000256" key="12">
    <source>
        <dbReference type="SAM" id="MobiDB-lite"/>
    </source>
</evidence>
<evidence type="ECO:0000256" key="5">
    <source>
        <dbReference type="ARBA" id="ARBA00022833"/>
    </source>
</evidence>
<comment type="subcellular location">
    <subcellularLocation>
        <location evidence="1">Nucleus</location>
    </subcellularLocation>
</comment>
<dbReference type="SUPFAM" id="SSF55785">
    <property type="entry name" value="PYP-like sensor domain (PAS domain)"/>
    <property type="match status" value="1"/>
</dbReference>
<name>A0A0M8MXE2_9BASI</name>
<dbReference type="GO" id="GO:0009267">
    <property type="term" value="P:cellular response to starvation"/>
    <property type="evidence" value="ECO:0007669"/>
    <property type="project" value="TreeGrafter"/>
</dbReference>
<evidence type="ECO:0000256" key="2">
    <source>
        <dbReference type="ARBA" id="ARBA00010855"/>
    </source>
</evidence>
<feature type="domain" description="Zn(2)-C6 fungal-type" evidence="13">
    <location>
        <begin position="64"/>
        <end position="95"/>
    </location>
</feature>
<keyword evidence="8" id="KW-0010">Activator</keyword>
<dbReference type="Gene3D" id="4.10.240.10">
    <property type="entry name" value="Zn(2)-C6 fungal-type DNA-binding domain"/>
    <property type="match status" value="1"/>
</dbReference>
<feature type="region of interest" description="Disordered" evidence="12">
    <location>
        <begin position="1"/>
        <end position="60"/>
    </location>
</feature>
<dbReference type="EMBL" id="LGAV01000002">
    <property type="protein sequence ID" value="KOS15471.1"/>
    <property type="molecule type" value="Genomic_DNA"/>
</dbReference>
<dbReference type="Pfam" id="PF00172">
    <property type="entry name" value="Zn_clus"/>
    <property type="match status" value="1"/>
</dbReference>
<reference evidence="14 15" key="1">
    <citation type="submission" date="2015-07" db="EMBL/GenBank/DDBJ databases">
        <title>Draft Genome Sequence of Malassezia furfur CBS1878 and Malassezia pachydermatis CBS1879.</title>
        <authorList>
            <person name="Triana S."/>
            <person name="Ohm R."/>
            <person name="Gonzalez A."/>
            <person name="DeCock H."/>
            <person name="Restrepo S."/>
            <person name="Celis A."/>
        </authorList>
    </citation>
    <scope>NUCLEOTIDE SEQUENCE [LARGE SCALE GENOMIC DNA]</scope>
    <source>
        <strain evidence="14 15">CBS 1879</strain>
    </source>
</reference>
<evidence type="ECO:0000313" key="15">
    <source>
        <dbReference type="Proteomes" id="UP000037751"/>
    </source>
</evidence>
<evidence type="ECO:0000256" key="9">
    <source>
        <dbReference type="ARBA" id="ARBA00023163"/>
    </source>
</evidence>
<protein>
    <recommendedName>
        <fullName evidence="11">Transcription activator of gluconeogenesis ERT1</fullName>
    </recommendedName>
</protein>
<feature type="compositionally biased region" description="Low complexity" evidence="12">
    <location>
        <begin position="12"/>
        <end position="23"/>
    </location>
</feature>
<dbReference type="VEuPathDB" id="FungiDB:Malapachy_2437"/>
<feature type="region of interest" description="Disordered" evidence="12">
    <location>
        <begin position="280"/>
        <end position="325"/>
    </location>
</feature>
<keyword evidence="6" id="KW-0805">Transcription regulation</keyword>
<keyword evidence="9" id="KW-0804">Transcription</keyword>
<dbReference type="GO" id="GO:0000977">
    <property type="term" value="F:RNA polymerase II transcription regulatory region sequence-specific DNA binding"/>
    <property type="evidence" value="ECO:0007669"/>
    <property type="project" value="TreeGrafter"/>
</dbReference>
<keyword evidence="3" id="KW-0312">Gluconeogenesis</keyword>
<evidence type="ECO:0000256" key="1">
    <source>
        <dbReference type="ARBA" id="ARBA00004123"/>
    </source>
</evidence>
<evidence type="ECO:0000256" key="7">
    <source>
        <dbReference type="ARBA" id="ARBA00023125"/>
    </source>
</evidence>
<dbReference type="GO" id="GO:0006094">
    <property type="term" value="P:gluconeogenesis"/>
    <property type="evidence" value="ECO:0007669"/>
    <property type="project" value="UniProtKB-KW"/>
</dbReference>
<keyword evidence="7" id="KW-0238">DNA-binding</keyword>
<dbReference type="STRING" id="77020.A0A0M8MXE2"/>
<evidence type="ECO:0000313" key="14">
    <source>
        <dbReference type="EMBL" id="KOS15471.1"/>
    </source>
</evidence>
<keyword evidence="5" id="KW-0862">Zinc</keyword>
<evidence type="ECO:0000256" key="10">
    <source>
        <dbReference type="ARBA" id="ARBA00023242"/>
    </source>
</evidence>
<dbReference type="InterPro" id="IPR036864">
    <property type="entry name" value="Zn2-C6_fun-type_DNA-bd_sf"/>
</dbReference>
<dbReference type="InterPro" id="IPR050335">
    <property type="entry name" value="ERT1_acuK_gluconeogen_tf"/>
</dbReference>
<keyword evidence="10" id="KW-0539">Nucleus</keyword>
<dbReference type="PROSITE" id="PS50048">
    <property type="entry name" value="ZN2_CY6_FUNGAL_2"/>
    <property type="match status" value="1"/>
</dbReference>
<dbReference type="CDD" id="cd00067">
    <property type="entry name" value="GAL4"/>
    <property type="match status" value="1"/>
</dbReference>
<keyword evidence="4" id="KW-0479">Metal-binding</keyword>
<dbReference type="SMART" id="SM00066">
    <property type="entry name" value="GAL4"/>
    <property type="match status" value="1"/>
</dbReference>
<dbReference type="GeneID" id="28728801"/>
<feature type="compositionally biased region" description="Polar residues" evidence="12">
    <location>
        <begin position="280"/>
        <end position="296"/>
    </location>
</feature>
<dbReference type="GO" id="GO:0005634">
    <property type="term" value="C:nucleus"/>
    <property type="evidence" value="ECO:0007669"/>
    <property type="project" value="UniProtKB-SubCell"/>
</dbReference>
<dbReference type="AlphaFoldDB" id="A0A0M8MXE2"/>
<evidence type="ECO:0000256" key="3">
    <source>
        <dbReference type="ARBA" id="ARBA00022432"/>
    </source>
</evidence>
<dbReference type="InterPro" id="IPR001138">
    <property type="entry name" value="Zn2Cys6_DnaBD"/>
</dbReference>
<sequence>MTVESGESTGEAALQAVPQAAIAPAPPTTSDKKGPAENNVTGTAKGSKDEAHPRPPRRKKASRACYHCQKAHLTCDDSRPCQRCIRKGLADQCVDGYRKKAKYLLEEDEIPSTMPHPLRRDMPPRPVDTYAPNMQEKHRLSNPTTGYANPAVFEHTSSRTFPRTDVGTLTRLARVGAAPPATFDSNTAFGFDPTSLESSILSSMLHDVENSNITESPDVPTVPAVDLMESYTHFKNVPSSSDIHVDGWDASKPGMGQTLFEPMPGNYSSVPYANGHVGTSMPSSSVLEQTGVNPSSLDKDPVLTTASVPSDSAKPSPMRLGLPVRPDTDPNAELAWKQRVAKVYRDKTEPFRYTEGYHILLKYATQKYETADVLRIVRALAIYRPSLIALQMALSEEDEVFVERAFQRTILEFEKLISFSGTPTVVWRRTCEISLVGTEFCMLTQWSKEDLLGKYIYQFMDKESVLNYWEMFARHAFENTTQSVMTKCVLMTPSGKSIPCTWCFTIKRDPFDLPGFVVGNFLPILS</sequence>
<evidence type="ECO:0000256" key="6">
    <source>
        <dbReference type="ARBA" id="ARBA00023015"/>
    </source>
</evidence>
<dbReference type="PANTHER" id="PTHR47659">
    <property type="entry name" value="ZN(II)2CYS6 TRANSCRIPTION FACTOR (EUROFUNG)-RELATED"/>
    <property type="match status" value="1"/>
</dbReference>
<evidence type="ECO:0000256" key="4">
    <source>
        <dbReference type="ARBA" id="ARBA00022723"/>
    </source>
</evidence>
<organism evidence="14 15">
    <name type="scientific">Malassezia pachydermatis</name>
    <dbReference type="NCBI Taxonomy" id="77020"/>
    <lineage>
        <taxon>Eukaryota</taxon>
        <taxon>Fungi</taxon>
        <taxon>Dikarya</taxon>
        <taxon>Basidiomycota</taxon>
        <taxon>Ustilaginomycotina</taxon>
        <taxon>Malasseziomycetes</taxon>
        <taxon>Malasseziales</taxon>
        <taxon>Malasseziaceae</taxon>
        <taxon>Malassezia</taxon>
    </lineage>
</organism>
<dbReference type="InterPro" id="IPR056751">
    <property type="entry name" value="PAS_13"/>
</dbReference>
<dbReference type="OrthoDB" id="2538135at2759"/>
<evidence type="ECO:0000256" key="11">
    <source>
        <dbReference type="ARBA" id="ARBA00040903"/>
    </source>
</evidence>
<accession>A0A0M8MXE2</accession>
<dbReference type="PANTHER" id="PTHR47659:SF1">
    <property type="entry name" value="TRANSCRIPTION ACTIVATOR OF GLUCONEOGENESIS ERT1"/>
    <property type="match status" value="1"/>
</dbReference>
<dbReference type="GO" id="GO:0000981">
    <property type="term" value="F:DNA-binding transcription factor activity, RNA polymerase II-specific"/>
    <property type="evidence" value="ECO:0007669"/>
    <property type="project" value="InterPro"/>
</dbReference>